<protein>
    <submittedName>
        <fullName evidence="4">Uncharacterized protein</fullName>
    </submittedName>
</protein>
<dbReference type="Pfam" id="PF02518">
    <property type="entry name" value="HATPase_c"/>
    <property type="match status" value="1"/>
</dbReference>
<evidence type="ECO:0000256" key="1">
    <source>
        <dbReference type="SAM" id="Phobius"/>
    </source>
</evidence>
<dbReference type="InterPro" id="IPR036890">
    <property type="entry name" value="HATPase_C_sf"/>
</dbReference>
<keyword evidence="1" id="KW-0472">Membrane</keyword>
<dbReference type="Pfam" id="PF06580">
    <property type="entry name" value="His_kinase"/>
    <property type="match status" value="1"/>
</dbReference>
<name>A0A6J4PEP7_9BACT</name>
<dbReference type="GO" id="GO:0000155">
    <property type="term" value="F:phosphorelay sensor kinase activity"/>
    <property type="evidence" value="ECO:0007669"/>
    <property type="project" value="InterPro"/>
</dbReference>
<keyword evidence="1" id="KW-1133">Transmembrane helix</keyword>
<sequence length="334" mass="37974">MNDVRRKLGYFAAFFALWTLVALIFVSLSSATALGGGNQPNLRLLFLIQFTRFYLWGLFSPLIYRFVRRFPIEIRAFRWRNLLIHLAGMTVFCTVHQLLLMVIRWMVNAPPGAPVSSFFENFFGNFFNGVYLGVMIYPLIVFAIQAFVFYQNYRAEEEQKLRVTAQLARAELHALKMQIHPHFLFNTLHSISSLVLEEPPKANQMIARLGDFLRLTLEQSERQFVTLKEEIEFARCYLEIEQVRFSDRLQVEINVEPASLTAEVPHLILQPLVENAIQHAIAPRASGGSIKISAKKFGDTIRVEIADSGEGIHTGRNVSNNGKGVGLEGSKIIV</sequence>
<dbReference type="Gene3D" id="3.30.565.10">
    <property type="entry name" value="Histidine kinase-like ATPase, C-terminal domain"/>
    <property type="match status" value="1"/>
</dbReference>
<reference evidence="4" key="1">
    <citation type="submission" date="2020-02" db="EMBL/GenBank/DDBJ databases">
        <authorList>
            <person name="Meier V. D."/>
        </authorList>
    </citation>
    <scope>NUCLEOTIDE SEQUENCE</scope>
    <source>
        <strain evidence="4">AVDCRST_MAG74</strain>
    </source>
</reference>
<dbReference type="InterPro" id="IPR003594">
    <property type="entry name" value="HATPase_dom"/>
</dbReference>
<gene>
    <name evidence="4" type="ORF">AVDCRST_MAG74-2098</name>
</gene>
<evidence type="ECO:0000259" key="2">
    <source>
        <dbReference type="Pfam" id="PF02518"/>
    </source>
</evidence>
<evidence type="ECO:0000313" key="4">
    <source>
        <dbReference type="EMBL" id="CAA9408004.1"/>
    </source>
</evidence>
<dbReference type="PANTHER" id="PTHR34220">
    <property type="entry name" value="SENSOR HISTIDINE KINASE YPDA"/>
    <property type="match status" value="1"/>
</dbReference>
<dbReference type="PANTHER" id="PTHR34220:SF7">
    <property type="entry name" value="SENSOR HISTIDINE KINASE YPDA"/>
    <property type="match status" value="1"/>
</dbReference>
<keyword evidence="1" id="KW-0812">Transmembrane</keyword>
<proteinExistence type="predicted"/>
<feature type="transmembrane region" description="Helical" evidence="1">
    <location>
        <begin position="126"/>
        <end position="150"/>
    </location>
</feature>
<feature type="domain" description="Signal transduction histidine kinase internal region" evidence="3">
    <location>
        <begin position="170"/>
        <end position="249"/>
    </location>
</feature>
<organism evidence="4">
    <name type="scientific">uncultured Pyrinomonadaceae bacterium</name>
    <dbReference type="NCBI Taxonomy" id="2283094"/>
    <lineage>
        <taxon>Bacteria</taxon>
        <taxon>Pseudomonadati</taxon>
        <taxon>Acidobacteriota</taxon>
        <taxon>Blastocatellia</taxon>
        <taxon>Blastocatellales</taxon>
        <taxon>Pyrinomonadaceae</taxon>
        <taxon>environmental samples</taxon>
    </lineage>
</organism>
<dbReference type="InterPro" id="IPR050640">
    <property type="entry name" value="Bact_2-comp_sensor_kinase"/>
</dbReference>
<feature type="transmembrane region" description="Helical" evidence="1">
    <location>
        <begin position="45"/>
        <end position="67"/>
    </location>
</feature>
<accession>A0A6J4PEP7</accession>
<feature type="domain" description="Histidine kinase/HSP90-like ATPase" evidence="2">
    <location>
        <begin position="266"/>
        <end position="331"/>
    </location>
</feature>
<dbReference type="SUPFAM" id="SSF55874">
    <property type="entry name" value="ATPase domain of HSP90 chaperone/DNA topoisomerase II/histidine kinase"/>
    <property type="match status" value="1"/>
</dbReference>
<dbReference type="GO" id="GO:0016020">
    <property type="term" value="C:membrane"/>
    <property type="evidence" value="ECO:0007669"/>
    <property type="project" value="InterPro"/>
</dbReference>
<dbReference type="AlphaFoldDB" id="A0A6J4PEP7"/>
<feature type="transmembrane region" description="Helical" evidence="1">
    <location>
        <begin position="79"/>
        <end position="106"/>
    </location>
</feature>
<dbReference type="InterPro" id="IPR010559">
    <property type="entry name" value="Sig_transdc_His_kin_internal"/>
</dbReference>
<evidence type="ECO:0000259" key="3">
    <source>
        <dbReference type="Pfam" id="PF06580"/>
    </source>
</evidence>
<dbReference type="EMBL" id="CADCUR010000187">
    <property type="protein sequence ID" value="CAA9408004.1"/>
    <property type="molecule type" value="Genomic_DNA"/>
</dbReference>